<dbReference type="PANTHER" id="PTHR43133:SF62">
    <property type="entry name" value="RNA POLYMERASE SIGMA FACTOR SIGZ"/>
    <property type="match status" value="1"/>
</dbReference>
<dbReference type="EMBL" id="JAETWB010000001">
    <property type="protein sequence ID" value="MBL6076899.1"/>
    <property type="molecule type" value="Genomic_DNA"/>
</dbReference>
<evidence type="ECO:0000313" key="9">
    <source>
        <dbReference type="Proteomes" id="UP000660885"/>
    </source>
</evidence>
<comment type="similarity">
    <text evidence="1">Belongs to the sigma-70 factor family. ECF subfamily.</text>
</comment>
<evidence type="ECO:0000259" key="6">
    <source>
        <dbReference type="Pfam" id="PF04542"/>
    </source>
</evidence>
<keyword evidence="2" id="KW-0805">Transcription regulation</keyword>
<dbReference type="InterPro" id="IPR013249">
    <property type="entry name" value="RNA_pol_sigma70_r4_t2"/>
</dbReference>
<dbReference type="CDD" id="cd06171">
    <property type="entry name" value="Sigma70_r4"/>
    <property type="match status" value="1"/>
</dbReference>
<name>A0ABS1TYU6_9PROT</name>
<feature type="domain" description="RNA polymerase sigma-70 region 2" evidence="6">
    <location>
        <begin position="223"/>
        <end position="291"/>
    </location>
</feature>
<keyword evidence="4" id="KW-0804">Transcription</keyword>
<dbReference type="Pfam" id="PF08281">
    <property type="entry name" value="Sigma70_r4_2"/>
    <property type="match status" value="1"/>
</dbReference>
<evidence type="ECO:0000256" key="5">
    <source>
        <dbReference type="SAM" id="MobiDB-lite"/>
    </source>
</evidence>
<evidence type="ECO:0000256" key="1">
    <source>
        <dbReference type="ARBA" id="ARBA00010641"/>
    </source>
</evidence>
<keyword evidence="9" id="KW-1185">Reference proteome</keyword>
<keyword evidence="3" id="KW-0731">Sigma factor</keyword>
<dbReference type="PANTHER" id="PTHR43133">
    <property type="entry name" value="RNA POLYMERASE ECF-TYPE SIGMA FACTO"/>
    <property type="match status" value="1"/>
</dbReference>
<proteinExistence type="inferred from homology"/>
<dbReference type="InterPro" id="IPR013325">
    <property type="entry name" value="RNA_pol_sigma_r2"/>
</dbReference>
<comment type="caution">
    <text evidence="8">The sequence shown here is derived from an EMBL/GenBank/DDBJ whole genome shotgun (WGS) entry which is preliminary data.</text>
</comment>
<feature type="region of interest" description="Disordered" evidence="5">
    <location>
        <begin position="1"/>
        <end position="183"/>
    </location>
</feature>
<organism evidence="8 9">
    <name type="scientific">Belnapia arida</name>
    <dbReference type="NCBI Taxonomy" id="2804533"/>
    <lineage>
        <taxon>Bacteria</taxon>
        <taxon>Pseudomonadati</taxon>
        <taxon>Pseudomonadota</taxon>
        <taxon>Alphaproteobacteria</taxon>
        <taxon>Acetobacterales</taxon>
        <taxon>Roseomonadaceae</taxon>
        <taxon>Belnapia</taxon>
    </lineage>
</organism>
<evidence type="ECO:0000256" key="4">
    <source>
        <dbReference type="ARBA" id="ARBA00023163"/>
    </source>
</evidence>
<dbReference type="Gene3D" id="1.10.1740.10">
    <property type="match status" value="1"/>
</dbReference>
<dbReference type="NCBIfam" id="TIGR02937">
    <property type="entry name" value="sigma70-ECF"/>
    <property type="match status" value="1"/>
</dbReference>
<dbReference type="SUPFAM" id="SSF88659">
    <property type="entry name" value="Sigma3 and sigma4 domains of RNA polymerase sigma factors"/>
    <property type="match status" value="1"/>
</dbReference>
<dbReference type="InterPro" id="IPR007627">
    <property type="entry name" value="RNA_pol_sigma70_r2"/>
</dbReference>
<dbReference type="InterPro" id="IPR036388">
    <property type="entry name" value="WH-like_DNA-bd_sf"/>
</dbReference>
<feature type="domain" description="RNA polymerase sigma factor 70 region 4 type 2" evidence="7">
    <location>
        <begin position="320"/>
        <end position="372"/>
    </location>
</feature>
<accession>A0ABS1TYU6</accession>
<dbReference type="Proteomes" id="UP000660885">
    <property type="component" value="Unassembled WGS sequence"/>
</dbReference>
<sequence>MPSPSAPRRRRPGAAGGGDRQLAPRLRRRPHDGPGGLPAAPPRLAGTALRHRQRPCLRDYRPARPAGSRGDGARAYAGWRGPRPAGALGDGAAPFPAQPHGGDALRARGPQHPLHPESRGCRPHGGRGVAGRPSVDTLGRHRGRQQHGRADRAAPLWNARGGGPLRPSGATRAPGRGGASARPRWPRAVAAPLPVLRPVRAESPAAALLVEVARGDRGALRALYQQQATRLFGIAQSILRDREAAADAVQDAFLRISQRAAQFDPARGEAGAWLGAVARHAALDLARKRGRELPTDDPALGDIAVAPEALEHVAASAEGRRLRDCLSALDEKNRKGILLAFVHGLSHAQVAARLDLPLGTVKAWIRRGLLQLRECLT</sequence>
<dbReference type="Gene3D" id="1.10.10.10">
    <property type="entry name" value="Winged helix-like DNA-binding domain superfamily/Winged helix DNA-binding domain"/>
    <property type="match status" value="1"/>
</dbReference>
<reference evidence="8 9" key="1">
    <citation type="submission" date="2021-01" db="EMBL/GenBank/DDBJ databases">
        <title>Belnapia mucosa sp. nov. and Belnapia arida sp. nov., isolated from the Tabernas Desert (Almeria, Spain).</title>
        <authorList>
            <person name="Molina-Menor E."/>
            <person name="Vidal-Verdu A."/>
            <person name="Calonge A."/>
            <person name="Satari L."/>
            <person name="Pereto J."/>
            <person name="Porcar M."/>
        </authorList>
    </citation>
    <scope>NUCLEOTIDE SEQUENCE [LARGE SCALE GENOMIC DNA]</scope>
    <source>
        <strain evidence="8 9">T18</strain>
    </source>
</reference>
<evidence type="ECO:0000259" key="7">
    <source>
        <dbReference type="Pfam" id="PF08281"/>
    </source>
</evidence>
<evidence type="ECO:0000256" key="3">
    <source>
        <dbReference type="ARBA" id="ARBA00023082"/>
    </source>
</evidence>
<dbReference type="InterPro" id="IPR013324">
    <property type="entry name" value="RNA_pol_sigma_r3/r4-like"/>
</dbReference>
<evidence type="ECO:0000256" key="2">
    <source>
        <dbReference type="ARBA" id="ARBA00023015"/>
    </source>
</evidence>
<dbReference type="SUPFAM" id="SSF88946">
    <property type="entry name" value="Sigma2 domain of RNA polymerase sigma factors"/>
    <property type="match status" value="1"/>
</dbReference>
<dbReference type="InterPro" id="IPR014284">
    <property type="entry name" value="RNA_pol_sigma-70_dom"/>
</dbReference>
<dbReference type="Pfam" id="PF04542">
    <property type="entry name" value="Sigma70_r2"/>
    <property type="match status" value="1"/>
</dbReference>
<evidence type="ECO:0000313" key="8">
    <source>
        <dbReference type="EMBL" id="MBL6076899.1"/>
    </source>
</evidence>
<gene>
    <name evidence="8" type="ORF">JMJ56_02705</name>
</gene>
<protein>
    <submittedName>
        <fullName evidence="8">Sigma-70 family RNA polymerase sigma factor</fullName>
    </submittedName>
</protein>
<dbReference type="InterPro" id="IPR039425">
    <property type="entry name" value="RNA_pol_sigma-70-like"/>
</dbReference>